<accession>A0A9P4N603</accession>
<dbReference type="Proteomes" id="UP000800093">
    <property type="component" value="Unassembled WGS sequence"/>
</dbReference>
<gene>
    <name evidence="1" type="ORF">CC78DRAFT_252921</name>
</gene>
<comment type="caution">
    <text evidence="1">The sequence shown here is derived from an EMBL/GenBank/DDBJ whole genome shotgun (WGS) entry which is preliminary data.</text>
</comment>
<sequence>MPSPKREDLINNGPACKVMLQISFPHAYQTLPTRSHQWLQVCTTSPPFAGNSRSFHTRSKAWRQHIPLLSMLARPHQRIPKKEGGETLGNVQEESGLNAFSMLQVKGYWSASATETRREPPAIFHDRAHPWPELDTPWAPSSNCFHVAWYPSSSHRSAVTLVVSPVAATLQLESLASGDLTRPSSKPTADRDRQLGLVHNRIGWIIDSASKKFLKAAEAC</sequence>
<dbReference type="EMBL" id="ML986619">
    <property type="protein sequence ID" value="KAF2264044.1"/>
    <property type="molecule type" value="Genomic_DNA"/>
</dbReference>
<dbReference type="AlphaFoldDB" id="A0A9P4N603"/>
<proteinExistence type="predicted"/>
<evidence type="ECO:0000313" key="2">
    <source>
        <dbReference type="Proteomes" id="UP000800093"/>
    </source>
</evidence>
<reference evidence="2" key="1">
    <citation type="journal article" date="2020" name="Stud. Mycol.">
        <title>101 Dothideomycetes genomes: A test case for predicting lifestyles and emergence of pathogens.</title>
        <authorList>
            <person name="Haridas S."/>
            <person name="Albert R."/>
            <person name="Binder M."/>
            <person name="Bloem J."/>
            <person name="LaButti K."/>
            <person name="Salamov A."/>
            <person name="Andreopoulos B."/>
            <person name="Baker S."/>
            <person name="Barry K."/>
            <person name="Bills G."/>
            <person name="Bluhm B."/>
            <person name="Cannon C."/>
            <person name="Castanera R."/>
            <person name="Culley D."/>
            <person name="Daum C."/>
            <person name="Ezra D."/>
            <person name="Gonzalez J."/>
            <person name="Henrissat B."/>
            <person name="Kuo A."/>
            <person name="Liang C."/>
            <person name="Lipzen A."/>
            <person name="Lutzoni F."/>
            <person name="Magnuson J."/>
            <person name="Mondo S."/>
            <person name="Nolan M."/>
            <person name="Ohm R."/>
            <person name="Pangilinan J."/>
            <person name="Park H.-J."/>
            <person name="Ramirez L."/>
            <person name="Alfaro M."/>
            <person name="Sun H."/>
            <person name="Tritt A."/>
            <person name="Yoshinaga Y."/>
            <person name="Zwiers L.-H."/>
            <person name="Turgeon B."/>
            <person name="Goodwin S."/>
            <person name="Spatafora J."/>
            <person name="Crous P."/>
            <person name="Grigoriev I."/>
        </authorList>
    </citation>
    <scope>NUCLEOTIDE SEQUENCE [LARGE SCALE GENOMIC DNA]</scope>
    <source>
        <strain evidence="2">CBS 304.66</strain>
    </source>
</reference>
<keyword evidence="2" id="KW-1185">Reference proteome</keyword>
<organism evidence="1 2">
    <name type="scientific">Lojkania enalia</name>
    <dbReference type="NCBI Taxonomy" id="147567"/>
    <lineage>
        <taxon>Eukaryota</taxon>
        <taxon>Fungi</taxon>
        <taxon>Dikarya</taxon>
        <taxon>Ascomycota</taxon>
        <taxon>Pezizomycotina</taxon>
        <taxon>Dothideomycetes</taxon>
        <taxon>Pleosporomycetidae</taxon>
        <taxon>Pleosporales</taxon>
        <taxon>Pleosporales incertae sedis</taxon>
        <taxon>Lojkania</taxon>
    </lineage>
</organism>
<protein>
    <submittedName>
        <fullName evidence="1">Uncharacterized protein</fullName>
    </submittedName>
</protein>
<name>A0A9P4N603_9PLEO</name>
<evidence type="ECO:0000313" key="1">
    <source>
        <dbReference type="EMBL" id="KAF2264044.1"/>
    </source>
</evidence>